<dbReference type="RefSeq" id="WP_113993042.1">
    <property type="nucleotide sequence ID" value="NZ_JAWHPP010000014.1"/>
</dbReference>
<evidence type="ECO:0000256" key="2">
    <source>
        <dbReference type="RuleBase" id="RU362119"/>
    </source>
</evidence>
<dbReference type="PANTHER" id="PTHR11575:SF24">
    <property type="entry name" value="5'-NUCLEOTIDASE"/>
    <property type="match status" value="1"/>
</dbReference>
<dbReference type="Proteomes" id="UP000252378">
    <property type="component" value="Unassembled WGS sequence"/>
</dbReference>
<dbReference type="InterPro" id="IPR008334">
    <property type="entry name" value="5'-Nucleotdase_C"/>
</dbReference>
<dbReference type="InterPro" id="IPR036907">
    <property type="entry name" value="5'-Nucleotdase_C_sf"/>
</dbReference>
<name>A0A367G1H4_9FIRM</name>
<accession>A0A367G1H4</accession>
<dbReference type="InterPro" id="IPR004843">
    <property type="entry name" value="Calcineurin-like_PHP"/>
</dbReference>
<keyword evidence="1" id="KW-0732">Signal</keyword>
<feature type="domain" description="Calcineurin-like phosphoesterase" evidence="3">
    <location>
        <begin position="8"/>
        <end position="219"/>
    </location>
</feature>
<reference evidence="5 6" key="1">
    <citation type="submission" date="2018-03" db="EMBL/GenBank/DDBJ databases">
        <title>Complete genome sequencing of Faecalibacterium prausnitzii strains isolated from the human gut.</title>
        <authorList>
            <person name="Fitzgerald B.C."/>
            <person name="Shkoporov A.N."/>
            <person name="Ross P.R."/>
            <person name="Hill C."/>
        </authorList>
    </citation>
    <scope>NUCLEOTIDE SEQUENCE [LARGE SCALE GENOMIC DNA]</scope>
    <source>
        <strain evidence="5 6">ATCC 27768</strain>
    </source>
</reference>
<dbReference type="PANTHER" id="PTHR11575">
    <property type="entry name" value="5'-NUCLEOTIDASE-RELATED"/>
    <property type="match status" value="1"/>
</dbReference>
<dbReference type="GO" id="GO:0000166">
    <property type="term" value="F:nucleotide binding"/>
    <property type="evidence" value="ECO:0007669"/>
    <property type="project" value="UniProtKB-KW"/>
</dbReference>
<dbReference type="AlphaFoldDB" id="A0A367G1H4"/>
<dbReference type="GO" id="GO:0016787">
    <property type="term" value="F:hydrolase activity"/>
    <property type="evidence" value="ECO:0007669"/>
    <property type="project" value="UniProtKB-KW"/>
</dbReference>
<dbReference type="PRINTS" id="PR01607">
    <property type="entry name" value="APYRASEFAMLY"/>
</dbReference>
<dbReference type="GO" id="GO:0009166">
    <property type="term" value="P:nucleotide catabolic process"/>
    <property type="evidence" value="ECO:0007669"/>
    <property type="project" value="InterPro"/>
</dbReference>
<dbReference type="CDD" id="cd00845">
    <property type="entry name" value="MPP_UshA_N_like"/>
    <property type="match status" value="1"/>
</dbReference>
<dbReference type="EMBL" id="PXUP01000018">
    <property type="protein sequence ID" value="RCH43956.1"/>
    <property type="molecule type" value="Genomic_DNA"/>
</dbReference>
<dbReference type="SUPFAM" id="SSF56300">
    <property type="entry name" value="Metallo-dependent phosphatases"/>
    <property type="match status" value="1"/>
</dbReference>
<gene>
    <name evidence="5" type="ORF">C7J97_11860</name>
</gene>
<dbReference type="InterPro" id="IPR006179">
    <property type="entry name" value="5_nucleotidase/apyrase"/>
</dbReference>
<dbReference type="Gene3D" id="3.90.780.10">
    <property type="entry name" value="5'-Nucleotidase, C-terminal domain"/>
    <property type="match status" value="1"/>
</dbReference>
<protein>
    <submittedName>
        <fullName evidence="5">Bifunctional metallophosphatase/5'-nucleotidase</fullName>
    </submittedName>
</protein>
<organism evidence="5 6">
    <name type="scientific">Faecalibacterium prausnitzii</name>
    <dbReference type="NCBI Taxonomy" id="853"/>
    <lineage>
        <taxon>Bacteria</taxon>
        <taxon>Bacillati</taxon>
        <taxon>Bacillota</taxon>
        <taxon>Clostridia</taxon>
        <taxon>Eubacteriales</taxon>
        <taxon>Oscillospiraceae</taxon>
        <taxon>Faecalibacterium</taxon>
    </lineage>
</organism>
<dbReference type="InterPro" id="IPR029052">
    <property type="entry name" value="Metallo-depent_PP-like"/>
</dbReference>
<sequence length="501" mass="56437">MKHTKKITILHSNDLHGDFLAEQVDEKLVGGVSMLSGYIEKVRAEQPNTIYVIAGDMFRGSVIDSEYKGLSTIEIMNALAPDVVTIGNHEVDYGIAHLLFIEKCARFPIINANLYIKNTPTRLFTPYKILRMDGMNILFIGIITQDVINQTKSESLVGSFVDTAAAAAEVGKICNAHNSIDIDFTVLLTHIGFEEDRHLARQLDPAWGVDLIIGGHSHTLPEHAVEENGVVIAQAGTGTDQIGRFDIIVDTDNNCIDSYTWRTVPICAETCPRNPAMEQVLHRFTSQVDEKYSHIVGRFRRELTHPQRTQETELGNLFADIFTRSLGVDVMLIGSGSIRAEKLGPIVTYGDLIEGFPYDDGVFMFKVTGQQLRQMLRYMLREEAYTGHTEFYQLPSTLRLRYDRRKGDFDYFTYCGREVGKEIGKEIGDDALFTVGLQNYHFKNIESFFNISYDTLCKLQKPRSVATSCQDILMEYFREHEMVDAVVDGRMTILPSTAQTG</sequence>
<evidence type="ECO:0000313" key="5">
    <source>
        <dbReference type="EMBL" id="RCH43956.1"/>
    </source>
</evidence>
<evidence type="ECO:0000313" key="6">
    <source>
        <dbReference type="Proteomes" id="UP000252378"/>
    </source>
</evidence>
<dbReference type="Gene3D" id="3.60.21.10">
    <property type="match status" value="1"/>
</dbReference>
<evidence type="ECO:0000259" key="4">
    <source>
        <dbReference type="Pfam" id="PF02872"/>
    </source>
</evidence>
<dbReference type="SUPFAM" id="SSF55816">
    <property type="entry name" value="5'-nucleotidase (syn. UDP-sugar hydrolase), C-terminal domain"/>
    <property type="match status" value="1"/>
</dbReference>
<dbReference type="Pfam" id="PF00149">
    <property type="entry name" value="Metallophos"/>
    <property type="match status" value="1"/>
</dbReference>
<comment type="similarity">
    <text evidence="2">Belongs to the 5'-nucleotidase family.</text>
</comment>
<evidence type="ECO:0000259" key="3">
    <source>
        <dbReference type="Pfam" id="PF00149"/>
    </source>
</evidence>
<proteinExistence type="inferred from homology"/>
<feature type="domain" description="5'-Nucleotidase C-terminal" evidence="4">
    <location>
        <begin position="303"/>
        <end position="447"/>
    </location>
</feature>
<comment type="caution">
    <text evidence="5">The sequence shown here is derived from an EMBL/GenBank/DDBJ whole genome shotgun (WGS) entry which is preliminary data.</text>
</comment>
<keyword evidence="2" id="KW-0547">Nucleotide-binding</keyword>
<keyword evidence="2" id="KW-0378">Hydrolase</keyword>
<evidence type="ECO:0000256" key="1">
    <source>
        <dbReference type="ARBA" id="ARBA00022729"/>
    </source>
</evidence>
<dbReference type="Pfam" id="PF02872">
    <property type="entry name" value="5_nucleotid_C"/>
    <property type="match status" value="1"/>
</dbReference>